<protein>
    <recommendedName>
        <fullName evidence="3">Secreted protein</fullName>
    </recommendedName>
</protein>
<reference evidence="1 2" key="1">
    <citation type="submission" date="2023-08" db="EMBL/GenBank/DDBJ databases">
        <title>Mesonia sp. MT50, isolated from deep-sea sediment of the Mariana Trench.</title>
        <authorList>
            <person name="Fu H."/>
        </authorList>
    </citation>
    <scope>NUCLEOTIDE SEQUENCE [LARGE SCALE GENOMIC DNA]</scope>
    <source>
        <strain evidence="1 2">MT50</strain>
    </source>
</reference>
<comment type="caution">
    <text evidence="1">The sequence shown here is derived from an EMBL/GenBank/DDBJ whole genome shotgun (WGS) entry which is preliminary data.</text>
</comment>
<evidence type="ECO:0008006" key="3">
    <source>
        <dbReference type="Google" id="ProtNLM"/>
    </source>
</evidence>
<dbReference type="Proteomes" id="UP001230915">
    <property type="component" value="Unassembled WGS sequence"/>
</dbReference>
<keyword evidence="2" id="KW-1185">Reference proteome</keyword>
<dbReference type="EMBL" id="JAVHUL010000032">
    <property type="protein sequence ID" value="MDQ7918112.1"/>
    <property type="molecule type" value="Genomic_DNA"/>
</dbReference>
<accession>A0ABU1A324</accession>
<dbReference type="PROSITE" id="PS51257">
    <property type="entry name" value="PROKAR_LIPOPROTEIN"/>
    <property type="match status" value="1"/>
</dbReference>
<gene>
    <name evidence="1" type="ORF">RBU60_11035</name>
</gene>
<sequence length="77" mass="8761">MKRSFLALGLLTTVLVLSSCRNETETKEVVREVEVEKVEEVEVEPESKGILERTAEKVDKEVNKEVNEEIEKIGDDN</sequence>
<organism evidence="1 2">
    <name type="scientific">Mesonia profundi</name>
    <dbReference type="NCBI Taxonomy" id="3070998"/>
    <lineage>
        <taxon>Bacteria</taxon>
        <taxon>Pseudomonadati</taxon>
        <taxon>Bacteroidota</taxon>
        <taxon>Flavobacteriia</taxon>
        <taxon>Flavobacteriales</taxon>
        <taxon>Flavobacteriaceae</taxon>
        <taxon>Mesonia</taxon>
    </lineage>
</organism>
<proteinExistence type="predicted"/>
<evidence type="ECO:0000313" key="2">
    <source>
        <dbReference type="Proteomes" id="UP001230915"/>
    </source>
</evidence>
<evidence type="ECO:0000313" key="1">
    <source>
        <dbReference type="EMBL" id="MDQ7918112.1"/>
    </source>
</evidence>
<dbReference type="RefSeq" id="WP_308865080.1">
    <property type="nucleotide sequence ID" value="NZ_JAVHUL010000032.1"/>
</dbReference>
<name>A0ABU1A324_9FLAO</name>